<dbReference type="InterPro" id="IPR001179">
    <property type="entry name" value="PPIase_FKBP_dom"/>
</dbReference>
<name>A0ABV1HQ65_9FIRM</name>
<keyword evidence="6" id="KW-0131">Cell cycle</keyword>
<dbReference type="EMBL" id="JBBMFJ010000036">
    <property type="protein sequence ID" value="MEQ2564254.1"/>
    <property type="molecule type" value="Genomic_DNA"/>
</dbReference>
<dbReference type="InterPro" id="IPR027304">
    <property type="entry name" value="Trigger_fact/SurA_dom_sf"/>
</dbReference>
<evidence type="ECO:0000256" key="4">
    <source>
        <dbReference type="ARBA" id="ARBA00023110"/>
    </source>
</evidence>
<keyword evidence="5 7" id="KW-0413">Isomerase</keyword>
<evidence type="ECO:0000256" key="2">
    <source>
        <dbReference type="ARBA" id="ARBA00004496"/>
    </source>
</evidence>
<dbReference type="InterPro" id="IPR008880">
    <property type="entry name" value="Trigger_fac_C"/>
</dbReference>
<dbReference type="InterPro" id="IPR046357">
    <property type="entry name" value="PPIase_dom_sf"/>
</dbReference>
<dbReference type="InterPro" id="IPR005215">
    <property type="entry name" value="Trig_fac"/>
</dbReference>
<evidence type="ECO:0000256" key="6">
    <source>
        <dbReference type="ARBA" id="ARBA00023306"/>
    </source>
</evidence>
<protein>
    <recommendedName>
        <fullName evidence="7">peptidylprolyl isomerase</fullName>
        <ecNumber evidence="7">5.2.1.8</ecNumber>
    </recommendedName>
</protein>
<evidence type="ECO:0000256" key="5">
    <source>
        <dbReference type="ARBA" id="ARBA00023235"/>
    </source>
</evidence>
<dbReference type="Pfam" id="PF05698">
    <property type="entry name" value="Trigger_C"/>
    <property type="match status" value="1"/>
</dbReference>
<evidence type="ECO:0000256" key="1">
    <source>
        <dbReference type="ARBA" id="ARBA00000971"/>
    </source>
</evidence>
<evidence type="ECO:0000256" key="3">
    <source>
        <dbReference type="ARBA" id="ARBA00022618"/>
    </source>
</evidence>
<evidence type="ECO:0000256" key="7">
    <source>
        <dbReference type="PROSITE-ProRule" id="PRU00277"/>
    </source>
</evidence>
<keyword evidence="8" id="KW-0732">Signal</keyword>
<organism evidence="10 11">
    <name type="scientific">Ventrimonas faecis</name>
    <dbReference type="NCBI Taxonomy" id="3133170"/>
    <lineage>
        <taxon>Bacteria</taxon>
        <taxon>Bacillati</taxon>
        <taxon>Bacillota</taxon>
        <taxon>Clostridia</taxon>
        <taxon>Lachnospirales</taxon>
        <taxon>Lachnospiraceae</taxon>
        <taxon>Ventrimonas</taxon>
    </lineage>
</organism>
<dbReference type="Proteomes" id="UP001437460">
    <property type="component" value="Unassembled WGS sequence"/>
</dbReference>
<comment type="catalytic activity">
    <reaction evidence="1 7">
        <text>[protein]-peptidylproline (omega=180) = [protein]-peptidylproline (omega=0)</text>
        <dbReference type="Rhea" id="RHEA:16237"/>
        <dbReference type="Rhea" id="RHEA-COMP:10747"/>
        <dbReference type="Rhea" id="RHEA-COMP:10748"/>
        <dbReference type="ChEBI" id="CHEBI:83833"/>
        <dbReference type="ChEBI" id="CHEBI:83834"/>
        <dbReference type="EC" id="5.2.1.8"/>
    </reaction>
</comment>
<evidence type="ECO:0000256" key="8">
    <source>
        <dbReference type="SAM" id="SignalP"/>
    </source>
</evidence>
<keyword evidence="11" id="KW-1185">Reference proteome</keyword>
<reference evidence="10 11" key="1">
    <citation type="submission" date="2024-03" db="EMBL/GenBank/DDBJ databases">
        <title>Human intestinal bacterial collection.</title>
        <authorList>
            <person name="Pauvert C."/>
            <person name="Hitch T.C.A."/>
            <person name="Clavel T."/>
        </authorList>
    </citation>
    <scope>NUCLEOTIDE SEQUENCE [LARGE SCALE GENOMIC DNA]</scope>
    <source>
        <strain evidence="10 11">CLA-AP-H27</strain>
    </source>
</reference>
<dbReference type="InterPro" id="IPR037041">
    <property type="entry name" value="Trigger_fac_C_sf"/>
</dbReference>
<dbReference type="EC" id="5.2.1.8" evidence="7"/>
<dbReference type="Gene3D" id="1.10.3120.10">
    <property type="entry name" value="Trigger factor, C-terminal domain"/>
    <property type="match status" value="1"/>
</dbReference>
<accession>A0ABV1HQ65</accession>
<dbReference type="Gene3D" id="3.10.50.40">
    <property type="match status" value="1"/>
</dbReference>
<evidence type="ECO:0000313" key="10">
    <source>
        <dbReference type="EMBL" id="MEQ2564254.1"/>
    </source>
</evidence>
<dbReference type="SUPFAM" id="SSF109998">
    <property type="entry name" value="Triger factor/SurA peptide-binding domain-like"/>
    <property type="match status" value="1"/>
</dbReference>
<dbReference type="SUPFAM" id="SSF54534">
    <property type="entry name" value="FKBP-like"/>
    <property type="match status" value="1"/>
</dbReference>
<feature type="signal peptide" evidence="8">
    <location>
        <begin position="1"/>
        <end position="18"/>
    </location>
</feature>
<dbReference type="RefSeq" id="WP_177292796.1">
    <property type="nucleotide sequence ID" value="NZ_JBBMFJ010000036.1"/>
</dbReference>
<keyword evidence="3" id="KW-0132">Cell division</keyword>
<proteinExistence type="predicted"/>
<dbReference type="Pfam" id="PF00254">
    <property type="entry name" value="FKBP_C"/>
    <property type="match status" value="1"/>
</dbReference>
<dbReference type="GO" id="GO:0003755">
    <property type="term" value="F:peptidyl-prolyl cis-trans isomerase activity"/>
    <property type="evidence" value="ECO:0007669"/>
    <property type="project" value="UniProtKB-EC"/>
</dbReference>
<gene>
    <name evidence="10" type="primary">tig</name>
    <name evidence="10" type="ORF">WMO41_13960</name>
</gene>
<dbReference type="PROSITE" id="PS51257">
    <property type="entry name" value="PROKAR_LIPOPROTEIN"/>
    <property type="match status" value="1"/>
</dbReference>
<dbReference type="NCBIfam" id="TIGR00115">
    <property type="entry name" value="tig"/>
    <property type="match status" value="1"/>
</dbReference>
<evidence type="ECO:0000313" key="11">
    <source>
        <dbReference type="Proteomes" id="UP001437460"/>
    </source>
</evidence>
<dbReference type="PROSITE" id="PS50059">
    <property type="entry name" value="FKBP_PPIASE"/>
    <property type="match status" value="1"/>
</dbReference>
<feature type="domain" description="PPIase FKBP-type" evidence="9">
    <location>
        <begin position="95"/>
        <end position="175"/>
    </location>
</feature>
<comment type="caution">
    <text evidence="10">The sequence shown here is derived from an EMBL/GenBank/DDBJ whole genome shotgun (WGS) entry which is preliminary data.</text>
</comment>
<feature type="chain" id="PRO_5047025595" description="peptidylprolyl isomerase" evidence="8">
    <location>
        <begin position="19"/>
        <end position="353"/>
    </location>
</feature>
<comment type="subcellular location">
    <subcellularLocation>
        <location evidence="2">Cytoplasm</location>
    </subcellularLocation>
</comment>
<keyword evidence="4 7" id="KW-0697">Rotamase</keyword>
<sequence>MKKHVRLTLCCAAAVMLAAGCGKKSDTAETTTAAETTEAEITDKGEVTKLGQYKGIEVTKEDTTVTDAELDQRIASILQANPEITEITDRPAQEGDTVNIDYVGMKDGVAFDGGTAEGYDLELGSGAFIDGFEDGLIGANVGEERSLNLTFPEDYGNADLAGQAVVFDVTVNKIEEKKNAVLDDAFVQRVSDFSTVDEFKADTMATLQEEKEQSAAQQVEDDAFAAAVDNSEYSLNEAAVEQQYNNQLTYYENMFSSYGFTMESYAEMIGQTEDEFKETLHTAAENAIKQQLLIDAVAEKEGLTVEDADRESLAENYGTDLKTLQDTYGEDMVDQTALIYKVVEFIGSNAVVK</sequence>
<evidence type="ECO:0000259" key="9">
    <source>
        <dbReference type="PROSITE" id="PS50059"/>
    </source>
</evidence>